<comment type="caution">
    <text evidence="6">The sequence shown here is derived from an EMBL/GenBank/DDBJ whole genome shotgun (WGS) entry which is preliminary data.</text>
</comment>
<feature type="transmembrane region" description="Helical" evidence="5">
    <location>
        <begin position="100"/>
        <end position="121"/>
    </location>
</feature>
<keyword evidence="3 5" id="KW-1133">Transmembrane helix</keyword>
<reference evidence="6" key="1">
    <citation type="submission" date="2020-12" db="EMBL/GenBank/DDBJ databases">
        <title>Ramlibacter sp. nov., isolated from a freshwater alga, Cryptomonas.</title>
        <authorList>
            <person name="Kim H.M."/>
            <person name="Jeon C.O."/>
        </authorList>
    </citation>
    <scope>NUCLEOTIDE SEQUENCE</scope>
    <source>
        <strain evidence="6">CrO1</strain>
    </source>
</reference>
<dbReference type="InterPro" id="IPR052719">
    <property type="entry name" value="CvpA-like"/>
</dbReference>
<dbReference type="InterPro" id="IPR003825">
    <property type="entry name" value="Colicin-V_CvpA"/>
</dbReference>
<accession>A0A934Q0X1</accession>
<dbReference type="RefSeq" id="WP_200787179.1">
    <property type="nucleotide sequence ID" value="NZ_JAEDAO010000001.1"/>
</dbReference>
<evidence type="ECO:0000313" key="6">
    <source>
        <dbReference type="EMBL" id="MBK0392232.1"/>
    </source>
</evidence>
<sequence length="162" mass="17112">MAALDWVFIAVLLVSLLLGLLRGLVYEVLSVLSWITAFVLAQWLAPTVGAWLPLGTSSEPLHYAAGFAAVFVAAVFAGGLVAWAMRRLVEAAGLRPVDRALGAAFGLVRGTVLLLALAVVVNMTPLRRDAWWTESVGAGVSTTALKGLKPVVPEEFGQYLPG</sequence>
<keyword evidence="2 5" id="KW-0812">Transmembrane</keyword>
<dbReference type="PANTHER" id="PTHR36926">
    <property type="entry name" value="COLICIN V PRODUCTION PROTEIN"/>
    <property type="match status" value="1"/>
</dbReference>
<evidence type="ECO:0000313" key="7">
    <source>
        <dbReference type="Proteomes" id="UP000617041"/>
    </source>
</evidence>
<feature type="transmembrane region" description="Helical" evidence="5">
    <location>
        <begin position="61"/>
        <end position="85"/>
    </location>
</feature>
<evidence type="ECO:0000256" key="2">
    <source>
        <dbReference type="ARBA" id="ARBA00022692"/>
    </source>
</evidence>
<evidence type="ECO:0000256" key="1">
    <source>
        <dbReference type="ARBA" id="ARBA00004141"/>
    </source>
</evidence>
<dbReference type="Proteomes" id="UP000617041">
    <property type="component" value="Unassembled WGS sequence"/>
</dbReference>
<comment type="subcellular location">
    <subcellularLocation>
        <location evidence="1">Membrane</location>
        <topology evidence="1">Multi-pass membrane protein</topology>
    </subcellularLocation>
</comment>
<gene>
    <name evidence="6" type="ORF">I8E28_06485</name>
</gene>
<evidence type="ECO:0000256" key="4">
    <source>
        <dbReference type="ARBA" id="ARBA00023136"/>
    </source>
</evidence>
<protein>
    <submittedName>
        <fullName evidence="6">CvpA family protein</fullName>
    </submittedName>
</protein>
<dbReference type="GO" id="GO:0009403">
    <property type="term" value="P:toxin biosynthetic process"/>
    <property type="evidence" value="ECO:0007669"/>
    <property type="project" value="InterPro"/>
</dbReference>
<dbReference type="PANTHER" id="PTHR36926:SF1">
    <property type="entry name" value="COLICIN V PRODUCTION PROTEIN"/>
    <property type="match status" value="1"/>
</dbReference>
<keyword evidence="7" id="KW-1185">Reference proteome</keyword>
<dbReference type="AlphaFoldDB" id="A0A934Q0X1"/>
<proteinExistence type="predicted"/>
<keyword evidence="4 5" id="KW-0472">Membrane</keyword>
<organism evidence="6 7">
    <name type="scientific">Ramlibacter algicola</name>
    <dbReference type="NCBI Taxonomy" id="2795217"/>
    <lineage>
        <taxon>Bacteria</taxon>
        <taxon>Pseudomonadati</taxon>
        <taxon>Pseudomonadota</taxon>
        <taxon>Betaproteobacteria</taxon>
        <taxon>Burkholderiales</taxon>
        <taxon>Comamonadaceae</taxon>
        <taxon>Ramlibacter</taxon>
    </lineage>
</organism>
<evidence type="ECO:0000256" key="5">
    <source>
        <dbReference type="SAM" id="Phobius"/>
    </source>
</evidence>
<dbReference type="Pfam" id="PF02674">
    <property type="entry name" value="Colicin_V"/>
    <property type="match status" value="1"/>
</dbReference>
<name>A0A934Q0X1_9BURK</name>
<dbReference type="EMBL" id="JAEDAO010000001">
    <property type="protein sequence ID" value="MBK0392232.1"/>
    <property type="molecule type" value="Genomic_DNA"/>
</dbReference>
<feature type="transmembrane region" description="Helical" evidence="5">
    <location>
        <begin position="33"/>
        <end position="54"/>
    </location>
</feature>
<evidence type="ECO:0000256" key="3">
    <source>
        <dbReference type="ARBA" id="ARBA00022989"/>
    </source>
</evidence>
<dbReference type="GO" id="GO:0016020">
    <property type="term" value="C:membrane"/>
    <property type="evidence" value="ECO:0007669"/>
    <property type="project" value="UniProtKB-SubCell"/>
</dbReference>